<dbReference type="Proteomes" id="UP000503088">
    <property type="component" value="Chromosome"/>
</dbReference>
<dbReference type="SUPFAM" id="SSF53474">
    <property type="entry name" value="alpha/beta-Hydrolases"/>
    <property type="match status" value="1"/>
</dbReference>
<keyword evidence="2" id="KW-1185">Reference proteome</keyword>
<dbReference type="PANTHER" id="PTHR48098">
    <property type="entry name" value="ENTEROCHELIN ESTERASE-RELATED"/>
    <property type="match status" value="1"/>
</dbReference>
<dbReference type="InterPro" id="IPR000801">
    <property type="entry name" value="Esterase-like"/>
</dbReference>
<dbReference type="PANTHER" id="PTHR48098:SF3">
    <property type="entry name" value="IRON(III) ENTEROBACTIN ESTERASE"/>
    <property type="match status" value="1"/>
</dbReference>
<evidence type="ECO:0000313" key="2">
    <source>
        <dbReference type="Proteomes" id="UP000503088"/>
    </source>
</evidence>
<dbReference type="Pfam" id="PF00756">
    <property type="entry name" value="Esterase"/>
    <property type="match status" value="1"/>
</dbReference>
<gene>
    <name evidence="1" type="ORF">GXN76_03190</name>
</gene>
<protein>
    <submittedName>
        <fullName evidence="1">Esterase family protein</fullName>
    </submittedName>
</protein>
<accession>A0A7D4CDW8</accession>
<dbReference type="InterPro" id="IPR029058">
    <property type="entry name" value="AB_hydrolase_fold"/>
</dbReference>
<dbReference type="KEGG" id="kpul:GXN76_03190"/>
<reference evidence="1 2" key="1">
    <citation type="submission" date="2020-01" db="EMBL/GenBank/DDBJ databases">
        <authorList>
            <person name="Gulvik C.A."/>
            <person name="Batra D.G."/>
        </authorList>
    </citation>
    <scope>NUCLEOTIDE SEQUENCE [LARGE SCALE GENOMIC DNA]</scope>
    <source>
        <strain evidence="1 2">W9323</strain>
    </source>
</reference>
<dbReference type="InterPro" id="IPR050583">
    <property type="entry name" value="Mycobacterial_A85_antigen"/>
</dbReference>
<organism evidence="1 2">
    <name type="scientific">Kroppenstedtia pulmonis</name>
    <dbReference type="NCBI Taxonomy" id="1380685"/>
    <lineage>
        <taxon>Bacteria</taxon>
        <taxon>Bacillati</taxon>
        <taxon>Bacillota</taxon>
        <taxon>Bacilli</taxon>
        <taxon>Bacillales</taxon>
        <taxon>Thermoactinomycetaceae</taxon>
        <taxon>Kroppenstedtia</taxon>
    </lineage>
</organism>
<name>A0A7D4CDW8_9BACL</name>
<dbReference type="Gene3D" id="3.40.50.1820">
    <property type="entry name" value="alpha/beta hydrolase"/>
    <property type="match status" value="1"/>
</dbReference>
<dbReference type="AlphaFoldDB" id="A0A7D4CDW8"/>
<evidence type="ECO:0000313" key="1">
    <source>
        <dbReference type="EMBL" id="QKG83574.1"/>
    </source>
</evidence>
<dbReference type="RefSeq" id="WP_173220445.1">
    <property type="nucleotide sequence ID" value="NZ_CP048104.1"/>
</dbReference>
<sequence>MDKKYLKRTIIKRVMDSRHLQDRKEILVYMPPDYDDRSQYPVLYLQDGDDYFNLGRFATQANQLILDGSIQPIAAVAIPVNKENRSSEYSPAGERHQAYLRFMGEELLPMVEDEFPVSPSPRDRVLGGSSLGATFSLHLALEYPLLFENILSQSGAYQEQSLERIREIDTLSHLEIYQSVGKEEVAVPTHMGKLDLLARNREVFRVLSEKGAKVHYSEQEGDHTWGFWQKDLVPALKTFFGK</sequence>
<proteinExistence type="predicted"/>
<dbReference type="EMBL" id="CP048104">
    <property type="protein sequence ID" value="QKG83574.1"/>
    <property type="molecule type" value="Genomic_DNA"/>
</dbReference>